<dbReference type="EMBL" id="CP139965">
    <property type="protein sequence ID" value="WQD79498.1"/>
    <property type="molecule type" value="Genomic_DNA"/>
</dbReference>
<dbReference type="RefSeq" id="WP_114815164.1">
    <property type="nucleotide sequence ID" value="NZ_CP139965.1"/>
</dbReference>
<evidence type="ECO:0000313" key="2">
    <source>
        <dbReference type="Proteomes" id="UP001325479"/>
    </source>
</evidence>
<proteinExistence type="predicted"/>
<organism evidence="1 2">
    <name type="scientific">Paraburkholderia kururiensis</name>
    <dbReference type="NCBI Taxonomy" id="984307"/>
    <lineage>
        <taxon>Bacteria</taxon>
        <taxon>Pseudomonadati</taxon>
        <taxon>Pseudomonadota</taxon>
        <taxon>Betaproteobacteria</taxon>
        <taxon>Burkholderiales</taxon>
        <taxon>Burkholderiaceae</taxon>
        <taxon>Paraburkholderia</taxon>
    </lineage>
</organism>
<protein>
    <submittedName>
        <fullName evidence="1">Uncharacterized protein</fullName>
    </submittedName>
</protein>
<gene>
    <name evidence="1" type="ORF">U0042_07335</name>
</gene>
<name>A0ABZ0WQ70_9BURK</name>
<keyword evidence="2" id="KW-1185">Reference proteome</keyword>
<accession>A0ABZ0WQ70</accession>
<reference evidence="1 2" key="1">
    <citation type="submission" date="2023-12" db="EMBL/GenBank/DDBJ databases">
        <title>Genome sequencing and assembly of bacterial species from a model synthetic community.</title>
        <authorList>
            <person name="Hogle S.L."/>
        </authorList>
    </citation>
    <scope>NUCLEOTIDE SEQUENCE [LARGE SCALE GENOMIC DNA]</scope>
    <source>
        <strain evidence="1 2">HAMBI 2494</strain>
    </source>
</reference>
<sequence>MADSIRSGLSRYGAFVPDPAALVESPEALATPGAPSVPALPADLTALAQKRSRLPSDDVSQAAAAVVPGESREAHATPTRTATWNGARFRVKPEESAVPALSPPDAAPVQGKLLCGVRTEERPAFDALRSQADDTRVALRKVLRDRGLAANTTLLPFVFKHADGSYRLGMAGNSKAALDLLSDEQVKPLVAGHVVVPMQKGADAPSFPRSRYDKLDETTAHHAEQQALRWADDREDVQGIAYFAPTAHVCEGCLQSIYERAYDPASRAFAFDPDETISPHARAPEFFRKETLPAWLVPGGRERAVNALQPAADGTKPSLKNVARHFGVSPRTLARWSKERSDNGNEPS</sequence>
<evidence type="ECO:0000313" key="1">
    <source>
        <dbReference type="EMBL" id="WQD79498.1"/>
    </source>
</evidence>
<dbReference type="Proteomes" id="UP001325479">
    <property type="component" value="Chromosome"/>
</dbReference>